<dbReference type="Proteomes" id="UP001500711">
    <property type="component" value="Unassembled WGS sequence"/>
</dbReference>
<evidence type="ECO:0000313" key="2">
    <source>
        <dbReference type="Proteomes" id="UP001500711"/>
    </source>
</evidence>
<dbReference type="EMBL" id="BAABBE010000021">
    <property type="protein sequence ID" value="GAA3667561.1"/>
    <property type="molecule type" value="Genomic_DNA"/>
</dbReference>
<sequence>MVPDRGGIHRPSQLSALKRAHQVVAEPFEGLDEDIRRGAKDRVTTTVEDVTARSFREFLS</sequence>
<comment type="caution">
    <text evidence="1">The sequence shown here is derived from an EMBL/GenBank/DDBJ whole genome shotgun (WGS) entry which is preliminary data.</text>
</comment>
<keyword evidence="2" id="KW-1185">Reference proteome</keyword>
<accession>A0ABP7BTX3</accession>
<organism evidence="1 2">
    <name type="scientific">Lentzea roselyniae</name>
    <dbReference type="NCBI Taxonomy" id="531940"/>
    <lineage>
        <taxon>Bacteria</taxon>
        <taxon>Bacillati</taxon>
        <taxon>Actinomycetota</taxon>
        <taxon>Actinomycetes</taxon>
        <taxon>Pseudonocardiales</taxon>
        <taxon>Pseudonocardiaceae</taxon>
        <taxon>Lentzea</taxon>
    </lineage>
</organism>
<reference evidence="2" key="1">
    <citation type="journal article" date="2019" name="Int. J. Syst. Evol. Microbiol.">
        <title>The Global Catalogue of Microorganisms (GCM) 10K type strain sequencing project: providing services to taxonomists for standard genome sequencing and annotation.</title>
        <authorList>
            <consortium name="The Broad Institute Genomics Platform"/>
            <consortium name="The Broad Institute Genome Sequencing Center for Infectious Disease"/>
            <person name="Wu L."/>
            <person name="Ma J."/>
        </authorList>
    </citation>
    <scope>NUCLEOTIDE SEQUENCE [LARGE SCALE GENOMIC DNA]</scope>
    <source>
        <strain evidence="2">JCM 17494</strain>
    </source>
</reference>
<gene>
    <name evidence="1" type="ORF">GCM10022267_62600</name>
</gene>
<protein>
    <submittedName>
        <fullName evidence="1">Uncharacterized protein</fullName>
    </submittedName>
</protein>
<proteinExistence type="predicted"/>
<evidence type="ECO:0000313" key="1">
    <source>
        <dbReference type="EMBL" id="GAA3667561.1"/>
    </source>
</evidence>
<name>A0ABP7BTX3_9PSEU</name>